<dbReference type="SUPFAM" id="SSF53955">
    <property type="entry name" value="Lysozyme-like"/>
    <property type="match status" value="1"/>
</dbReference>
<dbReference type="Proteomes" id="UP000184440">
    <property type="component" value="Unassembled WGS sequence"/>
</dbReference>
<feature type="region of interest" description="Disordered" evidence="1">
    <location>
        <begin position="302"/>
        <end position="408"/>
    </location>
</feature>
<feature type="compositionally biased region" description="Basic and acidic residues" evidence="1">
    <location>
        <begin position="59"/>
        <end position="73"/>
    </location>
</feature>
<evidence type="ECO:0000256" key="1">
    <source>
        <dbReference type="SAM" id="MobiDB-lite"/>
    </source>
</evidence>
<name>A0A1M7QS17_9ACTN</name>
<feature type="compositionally biased region" description="Low complexity" evidence="1">
    <location>
        <begin position="329"/>
        <end position="343"/>
    </location>
</feature>
<keyword evidence="4" id="KW-1185">Reference proteome</keyword>
<feature type="compositionally biased region" description="Basic and acidic residues" evidence="1">
    <location>
        <begin position="344"/>
        <end position="380"/>
    </location>
</feature>
<feature type="compositionally biased region" description="Basic and acidic residues" evidence="1">
    <location>
        <begin position="32"/>
        <end position="48"/>
    </location>
</feature>
<keyword evidence="2" id="KW-1133">Transmembrane helix</keyword>
<keyword evidence="2" id="KW-0812">Transmembrane</keyword>
<feature type="compositionally biased region" description="Low complexity" evidence="1">
    <location>
        <begin position="11"/>
        <end position="24"/>
    </location>
</feature>
<dbReference type="EMBL" id="FRCS01000005">
    <property type="protein sequence ID" value="SHN34355.1"/>
    <property type="molecule type" value="Genomic_DNA"/>
</dbReference>
<feature type="region of interest" description="Disordered" evidence="1">
    <location>
        <begin position="1"/>
        <end position="143"/>
    </location>
</feature>
<reference evidence="3 4" key="1">
    <citation type="submission" date="2016-11" db="EMBL/GenBank/DDBJ databases">
        <authorList>
            <person name="Jaros S."/>
            <person name="Januszkiewicz K."/>
            <person name="Wedrychowicz H."/>
        </authorList>
    </citation>
    <scope>NUCLEOTIDE SEQUENCE [LARGE SCALE GENOMIC DNA]</scope>
    <source>
        <strain evidence="3 4">DSM 46144</strain>
    </source>
</reference>
<proteinExistence type="predicted"/>
<organism evidence="3 4">
    <name type="scientific">Cryptosporangium aurantiacum</name>
    <dbReference type="NCBI Taxonomy" id="134849"/>
    <lineage>
        <taxon>Bacteria</taxon>
        <taxon>Bacillati</taxon>
        <taxon>Actinomycetota</taxon>
        <taxon>Actinomycetes</taxon>
        <taxon>Cryptosporangiales</taxon>
        <taxon>Cryptosporangiaceae</taxon>
        <taxon>Cryptosporangium</taxon>
    </lineage>
</organism>
<dbReference type="STRING" id="134849.SAMN05443668_105255"/>
<feature type="transmembrane region" description="Helical" evidence="2">
    <location>
        <begin position="267"/>
        <end position="290"/>
    </location>
</feature>
<evidence type="ECO:0008006" key="5">
    <source>
        <dbReference type="Google" id="ProtNLM"/>
    </source>
</evidence>
<evidence type="ECO:0000256" key="2">
    <source>
        <dbReference type="SAM" id="Phobius"/>
    </source>
</evidence>
<accession>A0A1M7QS17</accession>
<feature type="compositionally biased region" description="Basic and acidic residues" evidence="1">
    <location>
        <begin position="94"/>
        <end position="116"/>
    </location>
</feature>
<gene>
    <name evidence="3" type="ORF">SAMN05443668_105255</name>
</gene>
<dbReference type="InterPro" id="IPR023346">
    <property type="entry name" value="Lysozyme-like_dom_sf"/>
</dbReference>
<keyword evidence="2" id="KW-0472">Membrane</keyword>
<sequence length="508" mass="54510">MTYLRDEHGSAAAGWGAAEWGPPEDSSGGDLSGRRQPEDQARGAHSSDHAGSGQYTYQRPDDWTPRSRRRYADPADEPTAETPVDWWATAAERSAADSRDAAAARSFSWREQDPYRQDPYNQAERWDAPPQQQTSYQRGEGSAWDADALRAAAGVPYRENHRPAADYLDDRAADDTASITPVGRDADDTAQFAAARTDALPPVPHAYGIPGQRRPFEPDADVETELRAAPGGWAPSDAAPVLAPTADAEVPIAPPAEAKRSLPRKHLILRIAAVMVLVFSAAIGVAVTVLRDTDPDTVQVKEELQADAPITVATPGPNTSDEQDKPVGAELAQKQEQQQALDAAKSRAADKAEAAQKKAAEEAERAEDERASRSAERSSENDGEGDGDSSSGGNSGDPVPTAPVDCNSYSGNKKTGCALLSEYGFSTSQMSCLDKLWMKESGWRTTAENPSSGAYGIPQSLPGSKMATVASDWRTNPATQIRWGLNYIKGRYGTPCGAWSHSQANGWY</sequence>
<dbReference type="AlphaFoldDB" id="A0A1M7QS17"/>
<evidence type="ECO:0000313" key="3">
    <source>
        <dbReference type="EMBL" id="SHN34355.1"/>
    </source>
</evidence>
<evidence type="ECO:0000313" key="4">
    <source>
        <dbReference type="Proteomes" id="UP000184440"/>
    </source>
</evidence>
<protein>
    <recommendedName>
        <fullName evidence="5">Transglycosylase SLT domain-containing protein</fullName>
    </recommendedName>
</protein>